<dbReference type="InterPro" id="IPR041247">
    <property type="entry name" value="Rad52_fam"/>
</dbReference>
<reference evidence="8 9" key="1">
    <citation type="journal article" date="2014" name="Genome Biol. Evol.">
        <title>Comparative genomics and transcriptomics analyses reveal divergent lifestyle features of nematode endoparasitic fungus Hirsutella minnesotensis.</title>
        <authorList>
            <person name="Lai Y."/>
            <person name="Liu K."/>
            <person name="Zhang X."/>
            <person name="Zhang X."/>
            <person name="Li K."/>
            <person name="Wang N."/>
            <person name="Shu C."/>
            <person name="Wu Y."/>
            <person name="Wang C."/>
            <person name="Bushley K.E."/>
            <person name="Xiang M."/>
            <person name="Liu X."/>
        </authorList>
    </citation>
    <scope>NUCLEOTIDE SEQUENCE [LARGE SCALE GENOMIC DNA]</scope>
    <source>
        <strain evidence="8 9">3608</strain>
    </source>
</reference>
<dbReference type="OrthoDB" id="5084029at2759"/>
<organism evidence="8 9">
    <name type="scientific">Hirsutella minnesotensis 3608</name>
    <dbReference type="NCBI Taxonomy" id="1043627"/>
    <lineage>
        <taxon>Eukaryota</taxon>
        <taxon>Fungi</taxon>
        <taxon>Dikarya</taxon>
        <taxon>Ascomycota</taxon>
        <taxon>Pezizomycotina</taxon>
        <taxon>Sordariomycetes</taxon>
        <taxon>Hypocreomycetidae</taxon>
        <taxon>Hypocreales</taxon>
        <taxon>Ophiocordycipitaceae</taxon>
        <taxon>Hirsutella</taxon>
    </lineage>
</organism>
<evidence type="ECO:0000256" key="6">
    <source>
        <dbReference type="ARBA" id="ARBA00077224"/>
    </source>
</evidence>
<dbReference type="EMBL" id="KQ030777">
    <property type="protein sequence ID" value="KJZ69009.1"/>
    <property type="molecule type" value="Genomic_DNA"/>
</dbReference>
<evidence type="ECO:0000256" key="1">
    <source>
        <dbReference type="ARBA" id="ARBA00006638"/>
    </source>
</evidence>
<dbReference type="GO" id="GO:0045002">
    <property type="term" value="P:double-strand break repair via single-strand annealing"/>
    <property type="evidence" value="ECO:0007669"/>
    <property type="project" value="TreeGrafter"/>
</dbReference>
<dbReference type="Proteomes" id="UP000054481">
    <property type="component" value="Unassembled WGS sequence"/>
</dbReference>
<dbReference type="FunFam" id="3.30.390.80:FF:000001">
    <property type="entry name" value="DNA repair protein RAD52 homolog"/>
    <property type="match status" value="1"/>
</dbReference>
<evidence type="ECO:0000256" key="7">
    <source>
        <dbReference type="SAM" id="MobiDB-lite"/>
    </source>
</evidence>
<keyword evidence="3" id="KW-0238">DNA-binding</keyword>
<feature type="region of interest" description="Disordered" evidence="7">
    <location>
        <begin position="194"/>
        <end position="250"/>
    </location>
</feature>
<dbReference type="GO" id="GO:0005634">
    <property type="term" value="C:nucleus"/>
    <property type="evidence" value="ECO:0007669"/>
    <property type="project" value="TreeGrafter"/>
</dbReference>
<dbReference type="PANTHER" id="PTHR12132">
    <property type="entry name" value="DNA REPAIR AND RECOMBINATION PROTEIN RAD52, RAD59"/>
    <property type="match status" value="1"/>
</dbReference>
<evidence type="ECO:0000256" key="3">
    <source>
        <dbReference type="ARBA" id="ARBA00023125"/>
    </source>
</evidence>
<evidence type="ECO:0000256" key="5">
    <source>
        <dbReference type="ARBA" id="ARBA00023204"/>
    </source>
</evidence>
<keyword evidence="4" id="KW-0233">DNA recombination</keyword>
<accession>A0A0F8A0Z5</accession>
<name>A0A0F8A0Z5_9HYPO</name>
<dbReference type="SUPFAM" id="SSF54768">
    <property type="entry name" value="dsRNA-binding domain-like"/>
    <property type="match status" value="1"/>
</dbReference>
<evidence type="ECO:0000313" key="9">
    <source>
        <dbReference type="Proteomes" id="UP000054481"/>
    </source>
</evidence>
<keyword evidence="2" id="KW-0227">DNA damage</keyword>
<dbReference type="AlphaFoldDB" id="A0A0F8A0Z5"/>
<keyword evidence="9" id="KW-1185">Reference proteome</keyword>
<protein>
    <recommendedName>
        <fullName evidence="6">RAD52 homolog</fullName>
    </recommendedName>
</protein>
<dbReference type="InterPro" id="IPR042525">
    <property type="entry name" value="Rad52_Rad59_Rad22_sf"/>
</dbReference>
<gene>
    <name evidence="8" type="ORF">HIM_11598</name>
</gene>
<dbReference type="GO" id="GO:0003697">
    <property type="term" value="F:single-stranded DNA binding"/>
    <property type="evidence" value="ECO:0007669"/>
    <property type="project" value="UniProtKB-ARBA"/>
</dbReference>
<dbReference type="GO" id="GO:0000724">
    <property type="term" value="P:double-strand break repair via homologous recombination"/>
    <property type="evidence" value="ECO:0007669"/>
    <property type="project" value="TreeGrafter"/>
</dbReference>
<keyword evidence="5" id="KW-0234">DNA repair</keyword>
<comment type="similarity">
    <text evidence="1">Belongs to the RAD52 family.</text>
</comment>
<feature type="compositionally biased region" description="Basic and acidic residues" evidence="7">
    <location>
        <begin position="7"/>
        <end position="23"/>
    </location>
</feature>
<evidence type="ECO:0000256" key="4">
    <source>
        <dbReference type="ARBA" id="ARBA00023172"/>
    </source>
</evidence>
<dbReference type="Pfam" id="PF04098">
    <property type="entry name" value="Rad52_Rad22"/>
    <property type="match status" value="1"/>
</dbReference>
<sequence length="263" mass="29263">MPFPGKRGRDPEEDKVMNREKPSVKARMSPPSYEEVSELTSDVPLAVLSRPLGPEYVQRRPGPGGVSLSYLSSADAITLANMMFGHDAWSSEVMEASCDMRTEGSPAKWIAEAVCRLRVKVMWETKKATSFHDGTGFGGGEKRNTRAEAMEKAIKEAETDALKRALRKFGEALGNCLYSKPYLNWIEKVRAREGKQDATKQYTTDSLFRKPSSIPSSSQRRLGYSSEESTRRPGGGGKMMRLLPKDEAFDDEDVFEDVSFEGS</sequence>
<dbReference type="InterPro" id="IPR007232">
    <property type="entry name" value="Rad52_Rad59_Rad22"/>
</dbReference>
<dbReference type="PANTHER" id="PTHR12132:SF1">
    <property type="entry name" value="DNA REPAIR PROTEIN RAD52 HOMOLOG"/>
    <property type="match status" value="1"/>
</dbReference>
<evidence type="ECO:0000313" key="8">
    <source>
        <dbReference type="EMBL" id="KJZ69009.1"/>
    </source>
</evidence>
<dbReference type="GO" id="GO:0006312">
    <property type="term" value="P:mitotic recombination"/>
    <property type="evidence" value="ECO:0007669"/>
    <property type="project" value="TreeGrafter"/>
</dbReference>
<dbReference type="Gene3D" id="3.30.390.80">
    <property type="entry name" value="DNA repair protein Rad52/59/22"/>
    <property type="match status" value="1"/>
</dbReference>
<feature type="region of interest" description="Disordered" evidence="7">
    <location>
        <begin position="1"/>
        <end position="37"/>
    </location>
</feature>
<proteinExistence type="inferred from homology"/>
<evidence type="ECO:0000256" key="2">
    <source>
        <dbReference type="ARBA" id="ARBA00022763"/>
    </source>
</evidence>